<protein>
    <submittedName>
        <fullName evidence="4">Acetyltransferase (Isoleucine patch superfamily)</fullName>
    </submittedName>
</protein>
<reference evidence="4 5" key="2">
    <citation type="journal article" date="2016" name="Science">
        <title>A bacterium that degrades and assimilates poly(ethylene terephthalate).</title>
        <authorList>
            <person name="Yoshida S."/>
            <person name="Hiraga K."/>
            <person name="Takehana T."/>
            <person name="Taniguchi I."/>
            <person name="Yamaji H."/>
            <person name="Maeda Y."/>
            <person name="Toyohara K."/>
            <person name="Miyamoto K."/>
            <person name="Kimura Y."/>
            <person name="Oda K."/>
        </authorList>
    </citation>
    <scope>NUCLEOTIDE SEQUENCE [LARGE SCALE GENOMIC DNA]</scope>
    <source>
        <strain evidence="5">NBRC 110686 / TISTR 2288 / 201-F6</strain>
    </source>
</reference>
<dbReference type="NCBIfam" id="TIGR03570">
    <property type="entry name" value="NeuD_NnaD"/>
    <property type="match status" value="1"/>
</dbReference>
<dbReference type="InterPro" id="IPR041561">
    <property type="entry name" value="PglD_N"/>
</dbReference>
<dbReference type="RefSeq" id="WP_054021462.1">
    <property type="nucleotide sequence ID" value="NZ_BBYR01000050.1"/>
</dbReference>
<comment type="caution">
    <text evidence="4">The sequence shown here is derived from an EMBL/GenBank/DDBJ whole genome shotgun (WGS) entry which is preliminary data.</text>
</comment>
<evidence type="ECO:0000259" key="3">
    <source>
        <dbReference type="Pfam" id="PF17836"/>
    </source>
</evidence>
<dbReference type="Gene3D" id="3.40.50.20">
    <property type="match status" value="1"/>
</dbReference>
<dbReference type="PANTHER" id="PTHR43300:SF7">
    <property type="entry name" value="UDP-N-ACETYLBACILLOSAMINE N-ACETYLTRANSFERASE"/>
    <property type="match status" value="1"/>
</dbReference>
<feature type="active site" description="Proton acceptor" evidence="2">
    <location>
        <position position="138"/>
    </location>
</feature>
<keyword evidence="5" id="KW-1185">Reference proteome</keyword>
<keyword evidence="4" id="KW-0808">Transferase</keyword>
<dbReference type="Proteomes" id="UP000037660">
    <property type="component" value="Unassembled WGS sequence"/>
</dbReference>
<dbReference type="STRING" id="1547922.ISF6_3472"/>
<dbReference type="GO" id="GO:0016740">
    <property type="term" value="F:transferase activity"/>
    <property type="evidence" value="ECO:0007669"/>
    <property type="project" value="UniProtKB-KW"/>
</dbReference>
<feature type="domain" description="PglD N-terminal" evidence="3">
    <location>
        <begin position="8"/>
        <end position="82"/>
    </location>
</feature>
<dbReference type="Pfam" id="PF17836">
    <property type="entry name" value="PglD_N"/>
    <property type="match status" value="1"/>
</dbReference>
<organism evidence="4 5">
    <name type="scientific">Piscinibacter sakaiensis</name>
    <name type="common">Ideonella sakaiensis</name>
    <dbReference type="NCBI Taxonomy" id="1547922"/>
    <lineage>
        <taxon>Bacteria</taxon>
        <taxon>Pseudomonadati</taxon>
        <taxon>Pseudomonadota</taxon>
        <taxon>Betaproteobacteria</taxon>
        <taxon>Burkholderiales</taxon>
        <taxon>Sphaerotilaceae</taxon>
        <taxon>Piscinibacter</taxon>
    </lineage>
</organism>
<dbReference type="PANTHER" id="PTHR43300">
    <property type="entry name" value="ACETYLTRANSFERASE"/>
    <property type="match status" value="1"/>
</dbReference>
<evidence type="ECO:0000313" key="5">
    <source>
        <dbReference type="Proteomes" id="UP000037660"/>
    </source>
</evidence>
<dbReference type="CDD" id="cd03360">
    <property type="entry name" value="LbH_AT_putative"/>
    <property type="match status" value="1"/>
</dbReference>
<accession>A0A0K8P4F4</accession>
<proteinExistence type="inferred from homology"/>
<evidence type="ECO:0000313" key="4">
    <source>
        <dbReference type="EMBL" id="GAP37527.1"/>
    </source>
</evidence>
<evidence type="ECO:0000256" key="2">
    <source>
        <dbReference type="PIRSR" id="PIRSR620019-1"/>
    </source>
</evidence>
<dbReference type="InterPro" id="IPR011004">
    <property type="entry name" value="Trimer_LpxA-like_sf"/>
</dbReference>
<sequence length="217" mass="23000">MPPRLFGLYGAGGFAREVMPIARQQLESSGWTLVFVETQPVADAANGLPILSEDAFFATAARERGFAVAIADSAARQSIAERCEARGARPMTLLAANATVYDANRIGDGSILCAHTTVTSNVVIGRHVHANLYSYIAHDCVVEDWVTLAPRVSCNGNVHLQAHCYIGTGALLRPGEPRGRPLSIGRGAVVGMGAVVTRDVAPDTTVVGNPARPLERR</sequence>
<dbReference type="AlphaFoldDB" id="A0A0K8P4F4"/>
<dbReference type="Gene3D" id="2.160.10.10">
    <property type="entry name" value="Hexapeptide repeat proteins"/>
    <property type="match status" value="1"/>
</dbReference>
<gene>
    <name evidence="4" type="ORF">ISF6_3472</name>
</gene>
<name>A0A0K8P4F4_PISS1</name>
<dbReference type="InterPro" id="IPR050179">
    <property type="entry name" value="Trans_hexapeptide_repeat"/>
</dbReference>
<dbReference type="SUPFAM" id="SSF51161">
    <property type="entry name" value="Trimeric LpxA-like enzymes"/>
    <property type="match status" value="1"/>
</dbReference>
<feature type="site" description="Increases basicity of active site His" evidence="2">
    <location>
        <position position="139"/>
    </location>
</feature>
<dbReference type="EMBL" id="BBYR01000050">
    <property type="protein sequence ID" value="GAP37527.1"/>
    <property type="molecule type" value="Genomic_DNA"/>
</dbReference>
<dbReference type="InterPro" id="IPR020019">
    <property type="entry name" value="AcTrfase_PglD-like"/>
</dbReference>
<evidence type="ECO:0000256" key="1">
    <source>
        <dbReference type="ARBA" id="ARBA00007274"/>
    </source>
</evidence>
<reference evidence="5" key="1">
    <citation type="submission" date="2015-07" db="EMBL/GenBank/DDBJ databases">
        <title>Discovery of a poly(ethylene terephthalate assimilation.</title>
        <authorList>
            <person name="Yoshida S."/>
            <person name="Hiraga K."/>
            <person name="Takehana T."/>
            <person name="Taniguchi I."/>
            <person name="Yamaji H."/>
            <person name="Maeda Y."/>
            <person name="Toyohara K."/>
            <person name="Miyamoto K."/>
            <person name="Kimura Y."/>
            <person name="Oda K."/>
        </authorList>
    </citation>
    <scope>NUCLEOTIDE SEQUENCE [LARGE SCALE GENOMIC DNA]</scope>
    <source>
        <strain evidence="5">NBRC 110686 / TISTR 2288 / 201-F6</strain>
    </source>
</reference>
<comment type="similarity">
    <text evidence="1">Belongs to the transferase hexapeptide repeat family.</text>
</comment>
<dbReference type="OrthoDB" id="272049at2"/>